<keyword evidence="1" id="KW-1133">Transmembrane helix</keyword>
<keyword evidence="1" id="KW-0812">Transmembrane</keyword>
<evidence type="ECO:0000256" key="1">
    <source>
        <dbReference type="SAM" id="Phobius"/>
    </source>
</evidence>
<feature type="transmembrane region" description="Helical" evidence="1">
    <location>
        <begin position="125"/>
        <end position="149"/>
    </location>
</feature>
<organism evidence="2 3">
    <name type="scientific">Aliivibrio fischeri SR5</name>
    <dbReference type="NCBI Taxonomy" id="1088719"/>
    <lineage>
        <taxon>Bacteria</taxon>
        <taxon>Pseudomonadati</taxon>
        <taxon>Pseudomonadota</taxon>
        <taxon>Gammaproteobacteria</taxon>
        <taxon>Vibrionales</taxon>
        <taxon>Vibrionaceae</taxon>
        <taxon>Aliivibrio</taxon>
    </lineage>
</organism>
<dbReference type="EMBL" id="AHIH01000015">
    <property type="protein sequence ID" value="EHN68004.1"/>
    <property type="molecule type" value="Genomic_DNA"/>
</dbReference>
<accession>A0AAV3EMZ7</accession>
<dbReference type="InterPro" id="IPR036737">
    <property type="entry name" value="OmpA-like_sf"/>
</dbReference>
<evidence type="ECO:0000313" key="2">
    <source>
        <dbReference type="EMBL" id="EHN68004.1"/>
    </source>
</evidence>
<keyword evidence="1" id="KW-0472">Membrane</keyword>
<proteinExistence type="predicted"/>
<gene>
    <name evidence="2" type="ORF">VFSR5_2729</name>
</gene>
<dbReference type="AlphaFoldDB" id="A0AAV3EMZ7"/>
<sequence>MVVKVVDVLVKASKIEDIAAPFIWTAGIDIEHKEIVRIKNLNNKNKVWVEIFNGADNFIKNYNARETTISIRTKDKVIIASDWYRNLLGLDKNKVNIIEIKRSKFPLFIKSFLAAKSHPDTNVRLATYLAILSVILGIVGACPVISGLFTSSENENKNNHFFYASISNNEVAVDGIKYVASVSGFKSGSYHLPEYDWNVIADTINDENVLFIITSGFTDPQKVKIDNSCSNECLANKRAEKVHEKLNSLLVSPKPIFSMENGLSEGVKLLDSQVREYSSERKVKIYIGTKQA</sequence>
<dbReference type="SUPFAM" id="SSF103088">
    <property type="entry name" value="OmpA-like"/>
    <property type="match status" value="1"/>
</dbReference>
<comment type="caution">
    <text evidence="2">The sequence shown here is derived from an EMBL/GenBank/DDBJ whole genome shotgun (WGS) entry which is preliminary data.</text>
</comment>
<name>A0AAV3EMZ7_ALIFS</name>
<protein>
    <recommendedName>
        <fullName evidence="4">OmpA-like domain-containing protein</fullName>
    </recommendedName>
</protein>
<evidence type="ECO:0000313" key="3">
    <source>
        <dbReference type="Proteomes" id="UP000004521"/>
    </source>
</evidence>
<dbReference type="Proteomes" id="UP000004521">
    <property type="component" value="Unassembled WGS sequence"/>
</dbReference>
<dbReference type="RefSeq" id="WP_005424023.1">
    <property type="nucleotide sequence ID" value="NZ_JH584329.1"/>
</dbReference>
<reference evidence="2 3" key="1">
    <citation type="journal article" date="2012" name="J. Bacteriol.">
        <title>Draft Genome Sequence of Vibrio fischeri SR5, a Strain Isolated from the Light Organ of the Mediterranean Squid Sepiola robusta.</title>
        <authorList>
            <person name="Gyllborg M.C."/>
            <person name="Sahl J.W."/>
            <person name="Cronin D.C.III."/>
            <person name="Rasko D.A."/>
            <person name="Mandel M.J."/>
        </authorList>
    </citation>
    <scope>NUCLEOTIDE SEQUENCE [LARGE SCALE GENOMIC DNA]</scope>
    <source>
        <strain evidence="2 3">SR5</strain>
    </source>
</reference>
<evidence type="ECO:0008006" key="4">
    <source>
        <dbReference type="Google" id="ProtNLM"/>
    </source>
</evidence>